<dbReference type="Gene3D" id="3.20.20.30">
    <property type="entry name" value="Luciferase-like domain"/>
    <property type="match status" value="1"/>
</dbReference>
<dbReference type="PANTHER" id="PTHR30137">
    <property type="entry name" value="LUCIFERASE-LIKE MONOOXYGENASE"/>
    <property type="match status" value="1"/>
</dbReference>
<dbReference type="AlphaFoldDB" id="A0A1X6XL01"/>
<dbReference type="EMBL" id="FWFF01000019">
    <property type="protein sequence ID" value="SLM99961.1"/>
    <property type="molecule type" value="Genomic_DNA"/>
</dbReference>
<evidence type="ECO:0000313" key="3">
    <source>
        <dbReference type="Proteomes" id="UP000196581"/>
    </source>
</evidence>
<dbReference type="SUPFAM" id="SSF51679">
    <property type="entry name" value="Bacterial luciferase-like"/>
    <property type="match status" value="1"/>
</dbReference>
<dbReference type="InterPro" id="IPR036661">
    <property type="entry name" value="Luciferase-like_sf"/>
</dbReference>
<protein>
    <submittedName>
        <fullName evidence="2">Alkanal monooxygenase alpha chain</fullName>
        <ecNumber evidence="2">1.14.14.3</ecNumber>
    </submittedName>
</protein>
<accession>A0A1X6XL01</accession>
<proteinExistence type="predicted"/>
<dbReference type="Proteomes" id="UP000196581">
    <property type="component" value="Unassembled WGS sequence"/>
</dbReference>
<feature type="domain" description="Luciferase-like" evidence="1">
    <location>
        <begin position="15"/>
        <end position="256"/>
    </location>
</feature>
<dbReference type="Pfam" id="PF00296">
    <property type="entry name" value="Bac_luciferase"/>
    <property type="match status" value="1"/>
</dbReference>
<name>A0A1X6XL01_9MICO</name>
<dbReference type="GO" id="GO:0047646">
    <property type="term" value="F:alkanal monooxygenase (FMN-linked) activity"/>
    <property type="evidence" value="ECO:0007669"/>
    <property type="project" value="UniProtKB-EC"/>
</dbReference>
<evidence type="ECO:0000259" key="1">
    <source>
        <dbReference type="Pfam" id="PF00296"/>
    </source>
</evidence>
<dbReference type="RefSeq" id="WP_087008495.1">
    <property type="nucleotide sequence ID" value="NZ_FWFF01000019.1"/>
</dbReference>
<reference evidence="3" key="1">
    <citation type="submission" date="2017-02" db="EMBL/GenBank/DDBJ databases">
        <authorList>
            <person name="Dridi B."/>
        </authorList>
    </citation>
    <scope>NUCLEOTIDE SEQUENCE [LARGE SCALE GENOMIC DNA]</scope>
    <source>
        <strain evidence="3">B Co 03.10</strain>
    </source>
</reference>
<dbReference type="PANTHER" id="PTHR30137:SF15">
    <property type="entry name" value="BLL6902 PROTEIN"/>
    <property type="match status" value="1"/>
</dbReference>
<keyword evidence="2" id="KW-0503">Monooxygenase</keyword>
<evidence type="ECO:0000313" key="2">
    <source>
        <dbReference type="EMBL" id="SLM99961.1"/>
    </source>
</evidence>
<gene>
    <name evidence="2" type="ORF">FM105_11955</name>
</gene>
<dbReference type="InterPro" id="IPR011251">
    <property type="entry name" value="Luciferase-like_dom"/>
</dbReference>
<keyword evidence="2" id="KW-0560">Oxidoreductase</keyword>
<organism evidence="2 3">
    <name type="scientific">Brevibacterium yomogidense</name>
    <dbReference type="NCBI Taxonomy" id="946573"/>
    <lineage>
        <taxon>Bacteria</taxon>
        <taxon>Bacillati</taxon>
        <taxon>Actinomycetota</taxon>
        <taxon>Actinomycetes</taxon>
        <taxon>Micrococcales</taxon>
        <taxon>Brevibacteriaceae</taxon>
        <taxon>Brevibacterium</taxon>
    </lineage>
</organism>
<dbReference type="EC" id="1.14.14.3" evidence="2"/>
<dbReference type="InterPro" id="IPR050766">
    <property type="entry name" value="Bact_Lucif_Oxidored"/>
</dbReference>
<keyword evidence="3" id="KW-1185">Reference proteome</keyword>
<sequence length="348" mass="37729">MKSFGFLSFGHYGAPASGYTAKDMLTQAIDLSVAADELGVNGAFFRVHHYARQAASPFPLLSAIAARTERIEVGTGVIDLRYENPYYFAEEAAALDLIADNRIALGISRGSPEPALRGWETFGYTGSTDPRGADIARAKFDQLLEAISGRPVAPADPAQFGPGQKLPIEPHSPGLMDRLWWGAGSRDTAVWAAQKGVNLMSSTLLTEATGQSFGDLQSEQIDLYRRAWKEAGHAHTPRVSVSRSVFPVVSEQDKQFYQLRQGQGADQIGVIDGHRSTFGRTYVGEPDELISELQNDAAVMSADSLMLTIPSQLGVEFNVHLLQSFAEHVAPALGWESNREGPTTGYDV</sequence>
<dbReference type="GO" id="GO:0005829">
    <property type="term" value="C:cytosol"/>
    <property type="evidence" value="ECO:0007669"/>
    <property type="project" value="TreeGrafter"/>
</dbReference>